<sequence>MVCDKKPPPARQHQDGIHISGSHGKGITA</sequence>
<evidence type="ECO:0000313" key="2">
    <source>
        <dbReference type="EMBL" id="DAF96457.1"/>
    </source>
</evidence>
<feature type="compositionally biased region" description="Basic and acidic residues" evidence="1">
    <location>
        <begin position="1"/>
        <end position="16"/>
    </location>
</feature>
<dbReference type="EMBL" id="BK016115">
    <property type="protein sequence ID" value="DAF96457.1"/>
    <property type="molecule type" value="Genomic_DNA"/>
</dbReference>
<accession>A0A8S5UPN4</accession>
<reference evidence="2" key="1">
    <citation type="journal article" date="2021" name="Proc. Natl. Acad. Sci. U.S.A.">
        <title>A Catalog of Tens of Thousands of Viruses from Human Metagenomes Reveals Hidden Associations with Chronic Diseases.</title>
        <authorList>
            <person name="Tisza M.J."/>
            <person name="Buck C.B."/>
        </authorList>
    </citation>
    <scope>NUCLEOTIDE SEQUENCE</scope>
    <source>
        <strain evidence="2">Ct5FX1</strain>
    </source>
</reference>
<evidence type="ECO:0000256" key="1">
    <source>
        <dbReference type="SAM" id="MobiDB-lite"/>
    </source>
</evidence>
<proteinExistence type="predicted"/>
<feature type="region of interest" description="Disordered" evidence="1">
    <location>
        <begin position="1"/>
        <end position="29"/>
    </location>
</feature>
<name>A0A8S5UPN4_9CAUD</name>
<feature type="compositionally biased region" description="Low complexity" evidence="1">
    <location>
        <begin position="17"/>
        <end position="29"/>
    </location>
</feature>
<organism evidence="2">
    <name type="scientific">Siphoviridae sp. ct5FX1</name>
    <dbReference type="NCBI Taxonomy" id="2825335"/>
    <lineage>
        <taxon>Viruses</taxon>
        <taxon>Duplodnaviria</taxon>
        <taxon>Heunggongvirae</taxon>
        <taxon>Uroviricota</taxon>
        <taxon>Caudoviricetes</taxon>
    </lineage>
</organism>
<protein>
    <submittedName>
        <fullName evidence="2">FOLYLPOLYGLUTAMATE SYNTHASE PROTEIN FOLC</fullName>
    </submittedName>
</protein>